<dbReference type="PANTHER" id="PTHR47990">
    <property type="entry name" value="2-OXOGLUTARATE (2OG) AND FE(II)-DEPENDENT OXYGENASE SUPERFAMILY PROTEIN-RELATED"/>
    <property type="match status" value="1"/>
</dbReference>
<sequence length="314" mass="35880">MDVKSGIPCLDFSKTLEEGNEGWVNLCVKVREACEQYGCFHVIMANNKLPRKLCDDMSMGLKDLFDLPHETKQKNSHPDFYYGYQGKYEALPLYETFGIPNVSAPDATQAFTDLLWPNGNSHFCQTLTCMSKTMVELEHIIRKMVFESFGVGKYYDSSIEESQNIMRVMKYEAPPSKEPAIGLHTHTDIGILTVLHQDLPGLEVLSKEGSWLEVVPQEGALTIFVGEALRAWSNGRVYAAKHRVMMSGEKDRYSYGLFASPKEEAVIQAPRELVDKEHRLLFRPFTHADFIRFYFPNIHDLDGVFDKFFREALV</sequence>
<dbReference type="InterPro" id="IPR044861">
    <property type="entry name" value="IPNS-like_FE2OG_OXY"/>
</dbReference>
<keyword evidence="6" id="KW-0560">Oxidoreductase</keyword>
<dbReference type="PROSITE" id="PS51471">
    <property type="entry name" value="FE2OG_OXY"/>
    <property type="match status" value="1"/>
</dbReference>
<dbReference type="InterPro" id="IPR005123">
    <property type="entry name" value="Oxoglu/Fe-dep_dioxygenase_dom"/>
</dbReference>
<evidence type="ECO:0000313" key="9">
    <source>
        <dbReference type="Proteomes" id="UP000316621"/>
    </source>
</evidence>
<dbReference type="Pfam" id="PF03171">
    <property type="entry name" value="2OG-FeII_Oxy"/>
    <property type="match status" value="1"/>
</dbReference>
<dbReference type="STRING" id="3469.A0A4Y7JCR4"/>
<evidence type="ECO:0000256" key="2">
    <source>
        <dbReference type="ARBA" id="ARBA00023004"/>
    </source>
</evidence>
<dbReference type="GO" id="GO:0046872">
    <property type="term" value="F:metal ion binding"/>
    <property type="evidence" value="ECO:0007669"/>
    <property type="project" value="UniProtKB-KW"/>
</dbReference>
<keyword evidence="1 6" id="KW-0479">Metal-binding</keyword>
<name>A0A4Y7JCR4_PAPSO</name>
<dbReference type="EMBL" id="CM010718">
    <property type="protein sequence ID" value="RZC57435.1"/>
    <property type="molecule type" value="Genomic_DNA"/>
</dbReference>
<keyword evidence="2 6" id="KW-0408">Iron</keyword>
<dbReference type="InterPro" id="IPR026992">
    <property type="entry name" value="DIOX_N"/>
</dbReference>
<keyword evidence="9" id="KW-1185">Reference proteome</keyword>
<dbReference type="Pfam" id="PF14226">
    <property type="entry name" value="DIOX_N"/>
    <property type="match status" value="1"/>
</dbReference>
<dbReference type="GO" id="GO:0016491">
    <property type="term" value="F:oxidoreductase activity"/>
    <property type="evidence" value="ECO:0007669"/>
    <property type="project" value="UniProtKB-KW"/>
</dbReference>
<dbReference type="Gene3D" id="2.60.120.330">
    <property type="entry name" value="B-lactam Antibiotic, Isopenicillin N Synthase, Chain"/>
    <property type="match status" value="1"/>
</dbReference>
<dbReference type="Gramene" id="RZC57435">
    <property type="protein sequence ID" value="RZC57435"/>
    <property type="gene ID" value="C5167_004739"/>
</dbReference>
<proteinExistence type="inferred from homology"/>
<accession>A0A4Y7JCR4</accession>
<dbReference type="OMA" id="HIDSGQL"/>
<comment type="function">
    <text evidence="3">2-oxoglutarate-dependent dioxygenase essential for auxin catabolism and maintenance of auxin homeostasis in reproductive organs. Catalyzes the irreversible oxidation of indole-3-acetic acid (IAA) to the biologically inactive 2-oxoindole-3-acetic acid (OxIAA).</text>
</comment>
<evidence type="ECO:0000256" key="6">
    <source>
        <dbReference type="RuleBase" id="RU003682"/>
    </source>
</evidence>
<evidence type="ECO:0000256" key="1">
    <source>
        <dbReference type="ARBA" id="ARBA00022723"/>
    </source>
</evidence>
<evidence type="ECO:0000256" key="5">
    <source>
        <dbReference type="ARBA" id="ARBA00076740"/>
    </source>
</evidence>
<dbReference type="SUPFAM" id="SSF51197">
    <property type="entry name" value="Clavaminate synthase-like"/>
    <property type="match status" value="1"/>
</dbReference>
<protein>
    <recommendedName>
        <fullName evidence="4">2-oxoglutarate-dependent dioxygenase DAO</fullName>
    </recommendedName>
    <alternativeName>
        <fullName evidence="5">Protein DIOXYGENASE FOR AUXIN OXIDATION</fullName>
    </alternativeName>
</protein>
<dbReference type="AlphaFoldDB" id="A0A4Y7JCR4"/>
<comment type="similarity">
    <text evidence="6">Belongs to the iron/ascorbate-dependent oxidoreductase family.</text>
</comment>
<dbReference type="InterPro" id="IPR050231">
    <property type="entry name" value="Iron_ascorbate_oxido_reductase"/>
</dbReference>
<dbReference type="Proteomes" id="UP000316621">
    <property type="component" value="Chromosome 4"/>
</dbReference>
<gene>
    <name evidence="8" type="ORF">C5167_004739</name>
</gene>
<evidence type="ECO:0000259" key="7">
    <source>
        <dbReference type="PROSITE" id="PS51471"/>
    </source>
</evidence>
<evidence type="ECO:0000313" key="8">
    <source>
        <dbReference type="EMBL" id="RZC57435.1"/>
    </source>
</evidence>
<evidence type="ECO:0000256" key="3">
    <source>
        <dbReference type="ARBA" id="ARBA00054658"/>
    </source>
</evidence>
<dbReference type="InterPro" id="IPR027443">
    <property type="entry name" value="IPNS-like_sf"/>
</dbReference>
<organism evidence="8 9">
    <name type="scientific">Papaver somniferum</name>
    <name type="common">Opium poppy</name>
    <dbReference type="NCBI Taxonomy" id="3469"/>
    <lineage>
        <taxon>Eukaryota</taxon>
        <taxon>Viridiplantae</taxon>
        <taxon>Streptophyta</taxon>
        <taxon>Embryophyta</taxon>
        <taxon>Tracheophyta</taxon>
        <taxon>Spermatophyta</taxon>
        <taxon>Magnoliopsida</taxon>
        <taxon>Ranunculales</taxon>
        <taxon>Papaveraceae</taxon>
        <taxon>Papaveroideae</taxon>
        <taxon>Papaver</taxon>
    </lineage>
</organism>
<dbReference type="FunFam" id="2.60.120.330:FF:000017">
    <property type="entry name" value="2-oxoglutarate-dependent dioxygenase DAO"/>
    <property type="match status" value="1"/>
</dbReference>
<feature type="domain" description="Fe2OG dioxygenase" evidence="7">
    <location>
        <begin position="162"/>
        <end position="261"/>
    </location>
</feature>
<evidence type="ECO:0000256" key="4">
    <source>
        <dbReference type="ARBA" id="ARBA00074102"/>
    </source>
</evidence>
<reference evidence="8 9" key="1">
    <citation type="journal article" date="2018" name="Science">
        <title>The opium poppy genome and morphinan production.</title>
        <authorList>
            <person name="Guo L."/>
            <person name="Winzer T."/>
            <person name="Yang X."/>
            <person name="Li Y."/>
            <person name="Ning Z."/>
            <person name="He Z."/>
            <person name="Teodor R."/>
            <person name="Lu Y."/>
            <person name="Bowser T.A."/>
            <person name="Graham I.A."/>
            <person name="Ye K."/>
        </authorList>
    </citation>
    <scope>NUCLEOTIDE SEQUENCE [LARGE SCALE GENOMIC DNA]</scope>
    <source>
        <strain evidence="9">cv. HN1</strain>
        <tissue evidence="8">Leaves</tissue>
    </source>
</reference>